<dbReference type="EMBL" id="JFZT01000017">
    <property type="protein sequence ID" value="EZQ11097.1"/>
    <property type="molecule type" value="Genomic_DNA"/>
</dbReference>
<dbReference type="GO" id="GO:0003906">
    <property type="term" value="F:DNA-(apurinic or apyrimidinic site) endonuclease activity"/>
    <property type="evidence" value="ECO:0007669"/>
    <property type="project" value="TreeGrafter"/>
</dbReference>
<comment type="similarity">
    <text evidence="1">Belongs to the DNA repair enzymes AP/ExoA family.</text>
</comment>
<dbReference type="OrthoDB" id="146626at2157"/>
<feature type="active site" description="Proton donor/acceptor" evidence="5">
    <location>
        <position position="142"/>
    </location>
</feature>
<dbReference type="GO" id="GO:0008081">
    <property type="term" value="F:phosphoric diester hydrolase activity"/>
    <property type="evidence" value="ECO:0007669"/>
    <property type="project" value="TreeGrafter"/>
</dbReference>
<comment type="caution">
    <text evidence="9">The sequence shown here is derived from an EMBL/GenBank/DDBJ whole genome shotgun (WGS) entry which is preliminary data.</text>
</comment>
<gene>
    <name evidence="9" type="ORF">CM19_02555</name>
</gene>
<feature type="binding site" evidence="6">
    <location>
        <position position="144"/>
    </location>
    <ligand>
        <name>Mg(2+)</name>
        <dbReference type="ChEBI" id="CHEBI:18420"/>
        <label>1</label>
    </ligand>
</feature>
<feature type="site" description="Transition state stabilizer" evidence="7">
    <location>
        <position position="144"/>
    </location>
</feature>
<feature type="site" description="Interaction with DNA substrate" evidence="7">
    <location>
        <position position="239"/>
    </location>
</feature>
<evidence type="ECO:0000256" key="3">
    <source>
        <dbReference type="ARBA" id="ARBA00022801"/>
    </source>
</evidence>
<keyword evidence="2 6" id="KW-0479">Metal-binding</keyword>
<dbReference type="NCBIfam" id="TIGR00195">
    <property type="entry name" value="exoDNase_III"/>
    <property type="match status" value="1"/>
</dbReference>
<dbReference type="CDD" id="cd09073">
    <property type="entry name" value="ExoIII_AP-endo"/>
    <property type="match status" value="1"/>
</dbReference>
<dbReference type="Gene3D" id="3.60.10.10">
    <property type="entry name" value="Endonuclease/exonuclease/phosphatase"/>
    <property type="match status" value="1"/>
</dbReference>
<comment type="cofactor">
    <cofactor evidence="6">
        <name>Mg(2+)</name>
        <dbReference type="ChEBI" id="CHEBI:18420"/>
    </cofactor>
    <cofactor evidence="6">
        <name>Mn(2+)</name>
        <dbReference type="ChEBI" id="CHEBI:29035"/>
    </cofactor>
    <text evidence="6">Probably binds two magnesium or manganese ions per subunit.</text>
</comment>
<organism evidence="9 10">
    <name type="scientific">Candidatus Acidianus copahuensis</name>
    <dbReference type="NCBI Taxonomy" id="1160895"/>
    <lineage>
        <taxon>Archaea</taxon>
        <taxon>Thermoproteota</taxon>
        <taxon>Thermoprotei</taxon>
        <taxon>Sulfolobales</taxon>
        <taxon>Sulfolobaceae</taxon>
        <taxon>Acidianus</taxon>
    </lineage>
</organism>
<keyword evidence="10" id="KW-1185">Reference proteome</keyword>
<evidence type="ECO:0000256" key="7">
    <source>
        <dbReference type="PIRSR" id="PIRSR604808-3"/>
    </source>
</evidence>
<dbReference type="PANTHER" id="PTHR22748:SF6">
    <property type="entry name" value="DNA-(APURINIC OR APYRIMIDINIC SITE) ENDONUCLEASE"/>
    <property type="match status" value="1"/>
</dbReference>
<feature type="domain" description="Endonuclease/exonuclease/phosphatase" evidence="8">
    <location>
        <begin position="4"/>
        <end position="239"/>
    </location>
</feature>
<evidence type="ECO:0000256" key="4">
    <source>
        <dbReference type="ARBA" id="ARBA00022842"/>
    </source>
</evidence>
<protein>
    <submittedName>
        <fullName evidence="9">Exodeoxyribonuclease III</fullName>
    </submittedName>
</protein>
<evidence type="ECO:0000313" key="9">
    <source>
        <dbReference type="EMBL" id="EZQ11097.1"/>
    </source>
</evidence>
<evidence type="ECO:0000256" key="5">
    <source>
        <dbReference type="PIRSR" id="PIRSR604808-1"/>
    </source>
</evidence>
<feature type="site" description="Important for catalytic activity" evidence="7">
    <location>
        <position position="213"/>
    </location>
</feature>
<dbReference type="SUPFAM" id="SSF56219">
    <property type="entry name" value="DNase I-like"/>
    <property type="match status" value="1"/>
</dbReference>
<keyword evidence="3" id="KW-0378">Hydrolase</keyword>
<proteinExistence type="inferred from homology"/>
<dbReference type="GO" id="GO:0008311">
    <property type="term" value="F:double-stranded DNA 3'-5' DNA exonuclease activity"/>
    <property type="evidence" value="ECO:0007669"/>
    <property type="project" value="TreeGrafter"/>
</dbReference>
<sequence>MRIISWNINGLKAIIGKGFLEFIKETNADIYLFQEVKSDIVPIDLQFSDYSIYLNPAKKRGYSGTMTLTKIKPISVKYGLGEEQYDSEGRVITAEFEDFYVINVYFPNAGEGLKRLDFKLSFNKAFENYVLSLNKPIIACGDFNVAHEEIDIARPKENIEHAGFTPQEREWFSHFLSLGFIDTFRMFIKEGGHYSWWSYRFHAREKNIGWRIDYCIVSKSLNKKVRKSDILGSIIGSDHAPIILEIDL</sequence>
<dbReference type="InterPro" id="IPR036691">
    <property type="entry name" value="Endo/exonu/phosph_ase_sf"/>
</dbReference>
<name>A0A031LRX2_9CREN</name>
<feature type="binding site" evidence="6">
    <location>
        <position position="239"/>
    </location>
    <ligand>
        <name>Mg(2+)</name>
        <dbReference type="ChEBI" id="CHEBI:18420"/>
        <label>1</label>
    </ligand>
</feature>
<feature type="binding site" evidence="6">
    <location>
        <position position="142"/>
    </location>
    <ligand>
        <name>Mg(2+)</name>
        <dbReference type="ChEBI" id="CHEBI:18420"/>
        <label>1</label>
    </ligand>
</feature>
<dbReference type="NCBIfam" id="TIGR00633">
    <property type="entry name" value="xth"/>
    <property type="match status" value="1"/>
</dbReference>
<dbReference type="STRING" id="1160895.CM19_02555"/>
<evidence type="ECO:0000256" key="2">
    <source>
        <dbReference type="ARBA" id="ARBA00022723"/>
    </source>
</evidence>
<keyword evidence="4 6" id="KW-0460">Magnesium</keyword>
<evidence type="ECO:0000259" key="8">
    <source>
        <dbReference type="Pfam" id="PF03372"/>
    </source>
</evidence>
<reference evidence="9 10" key="1">
    <citation type="submission" date="2014-03" db="EMBL/GenBank/DDBJ databases">
        <title>Draft genome sequence of the novel thermoacidophilic archaea Acidianus copahuensis ALE1 strain, isolated from Copahue volcanic area in Neuquen Argentina.</title>
        <authorList>
            <person name="Urbieta M.S."/>
            <person name="Rascovan N."/>
            <person name="Castro C."/>
            <person name="Revale S."/>
            <person name="Giaveno M.A."/>
            <person name="Vazquez M.P."/>
            <person name="Donati E.R."/>
        </authorList>
    </citation>
    <scope>NUCLEOTIDE SEQUENCE [LARGE SCALE GENOMIC DNA]</scope>
    <source>
        <strain evidence="9 10">ALE1</strain>
    </source>
</reference>
<feature type="binding site" evidence="6">
    <location>
        <position position="35"/>
    </location>
    <ligand>
        <name>Mg(2+)</name>
        <dbReference type="ChEBI" id="CHEBI:18420"/>
        <label>1</label>
    </ligand>
</feature>
<dbReference type="InterPro" id="IPR005135">
    <property type="entry name" value="Endo/exonuclease/phosphatase"/>
</dbReference>
<feature type="active site" description="Proton acceptor" evidence="5">
    <location>
        <position position="239"/>
    </location>
</feature>
<dbReference type="GO" id="GO:0046872">
    <property type="term" value="F:metal ion binding"/>
    <property type="evidence" value="ECO:0007669"/>
    <property type="project" value="UniProtKB-KW"/>
</dbReference>
<feature type="binding site" evidence="6">
    <location>
        <position position="238"/>
    </location>
    <ligand>
        <name>Mg(2+)</name>
        <dbReference type="ChEBI" id="CHEBI:18420"/>
        <label>1</label>
    </ligand>
</feature>
<accession>A0A031LRX2</accession>
<dbReference type="Pfam" id="PF03372">
    <property type="entry name" value="Exo_endo_phos"/>
    <property type="match status" value="1"/>
</dbReference>
<evidence type="ECO:0000256" key="6">
    <source>
        <dbReference type="PIRSR" id="PIRSR604808-2"/>
    </source>
</evidence>
<feature type="active site" evidence="5">
    <location>
        <position position="105"/>
    </location>
</feature>
<evidence type="ECO:0000256" key="1">
    <source>
        <dbReference type="ARBA" id="ARBA00007092"/>
    </source>
</evidence>
<dbReference type="RefSeq" id="WP_048098826.1">
    <property type="nucleotide sequence ID" value="NZ_JFZT01000017.1"/>
</dbReference>
<dbReference type="GO" id="GO:0006284">
    <property type="term" value="P:base-excision repair"/>
    <property type="evidence" value="ECO:0007669"/>
    <property type="project" value="TreeGrafter"/>
</dbReference>
<dbReference type="PROSITE" id="PS51435">
    <property type="entry name" value="AP_NUCLEASE_F1_4"/>
    <property type="match status" value="1"/>
</dbReference>
<evidence type="ECO:0000313" key="10">
    <source>
        <dbReference type="Proteomes" id="UP000024332"/>
    </source>
</evidence>
<dbReference type="AlphaFoldDB" id="A0A031LRX2"/>
<dbReference type="PANTHER" id="PTHR22748">
    <property type="entry name" value="AP ENDONUCLEASE"/>
    <property type="match status" value="1"/>
</dbReference>
<dbReference type="InterPro" id="IPR004808">
    <property type="entry name" value="AP_endonuc_1"/>
</dbReference>
<dbReference type="Proteomes" id="UP000024332">
    <property type="component" value="Unassembled WGS sequence"/>
</dbReference>
<keyword evidence="6" id="KW-0464">Manganese</keyword>
<feature type="binding site" evidence="6">
    <location>
        <position position="7"/>
    </location>
    <ligand>
        <name>Mg(2+)</name>
        <dbReference type="ChEBI" id="CHEBI:18420"/>
        <label>1</label>
    </ligand>
</feature>